<gene>
    <name evidence="1" type="ORF">HPB47_014004</name>
</gene>
<reference evidence="1 2" key="1">
    <citation type="journal article" date="2020" name="Cell">
        <title>Large-Scale Comparative Analyses of Tick Genomes Elucidate Their Genetic Diversity and Vector Capacities.</title>
        <authorList>
            <consortium name="Tick Genome and Microbiome Consortium (TIGMIC)"/>
            <person name="Jia N."/>
            <person name="Wang J."/>
            <person name="Shi W."/>
            <person name="Du L."/>
            <person name="Sun Y."/>
            <person name="Zhan W."/>
            <person name="Jiang J.F."/>
            <person name="Wang Q."/>
            <person name="Zhang B."/>
            <person name="Ji P."/>
            <person name="Bell-Sakyi L."/>
            <person name="Cui X.M."/>
            <person name="Yuan T.T."/>
            <person name="Jiang B.G."/>
            <person name="Yang W.F."/>
            <person name="Lam T.T."/>
            <person name="Chang Q.C."/>
            <person name="Ding S.J."/>
            <person name="Wang X.J."/>
            <person name="Zhu J.G."/>
            <person name="Ruan X.D."/>
            <person name="Zhao L."/>
            <person name="Wei J.T."/>
            <person name="Ye R.Z."/>
            <person name="Que T.C."/>
            <person name="Du C.H."/>
            <person name="Zhou Y.H."/>
            <person name="Cheng J.X."/>
            <person name="Dai P.F."/>
            <person name="Guo W.B."/>
            <person name="Han X.H."/>
            <person name="Huang E.J."/>
            <person name="Li L.F."/>
            <person name="Wei W."/>
            <person name="Gao Y.C."/>
            <person name="Liu J.Z."/>
            <person name="Shao H.Z."/>
            <person name="Wang X."/>
            <person name="Wang C.C."/>
            <person name="Yang T.C."/>
            <person name="Huo Q.B."/>
            <person name="Li W."/>
            <person name="Chen H.Y."/>
            <person name="Chen S.E."/>
            <person name="Zhou L.G."/>
            <person name="Ni X.B."/>
            <person name="Tian J.H."/>
            <person name="Sheng Y."/>
            <person name="Liu T."/>
            <person name="Pan Y.S."/>
            <person name="Xia L.Y."/>
            <person name="Li J."/>
            <person name="Zhao F."/>
            <person name="Cao W.C."/>
        </authorList>
    </citation>
    <scope>NUCLEOTIDE SEQUENCE [LARGE SCALE GENOMIC DNA]</scope>
    <source>
        <strain evidence="1">Iper-2018</strain>
    </source>
</reference>
<evidence type="ECO:0000313" key="1">
    <source>
        <dbReference type="EMBL" id="KAG0444249.1"/>
    </source>
</evidence>
<evidence type="ECO:0000313" key="2">
    <source>
        <dbReference type="Proteomes" id="UP000805193"/>
    </source>
</evidence>
<proteinExistence type="predicted"/>
<organism evidence="1 2">
    <name type="scientific">Ixodes persulcatus</name>
    <name type="common">Taiga tick</name>
    <dbReference type="NCBI Taxonomy" id="34615"/>
    <lineage>
        <taxon>Eukaryota</taxon>
        <taxon>Metazoa</taxon>
        <taxon>Ecdysozoa</taxon>
        <taxon>Arthropoda</taxon>
        <taxon>Chelicerata</taxon>
        <taxon>Arachnida</taxon>
        <taxon>Acari</taxon>
        <taxon>Parasitiformes</taxon>
        <taxon>Ixodida</taxon>
        <taxon>Ixodoidea</taxon>
        <taxon>Ixodidae</taxon>
        <taxon>Ixodinae</taxon>
        <taxon>Ixodes</taxon>
    </lineage>
</organism>
<dbReference type="EMBL" id="JABSTQ010002282">
    <property type="protein sequence ID" value="KAG0444249.1"/>
    <property type="molecule type" value="Genomic_DNA"/>
</dbReference>
<comment type="caution">
    <text evidence="1">The sequence shown here is derived from an EMBL/GenBank/DDBJ whole genome shotgun (WGS) entry which is preliminary data.</text>
</comment>
<sequence length="587" mass="64916">MMLQLHQGLALSVPLYALPLLGLSASQTENLEATQRIDLRVCLGVFRSAHSDMSSASPPASQLLHCWHASRRPESRLGHLLCVLGDVAGPSPALAQLPALHTDPHPLAITLHVDGMSTRRRTADIAARQLAHNHVERAALGAGERLAFWSTSTTAELAAILLALRLVRSRRYLVSKGNLRPPGGASGVCTFHQVAAHPSEDCFLLLPLGAPAPPTPIGVSEHRRTPTTPVFFESESFFRTLVDRRRTPTVALRRAVVTRIGVPPPHARRSRPCSAAETLEWDPYYTTRWPPATALVYHARFETDVDLTEDMILEDKALLKVVQDEQQFRIMDVIIQDDPGTSRAPSKKSTEYKLPPVPLDITQAMRKHTKGHYLACRSRLIQWLYHDLCLYDMYPDKLYEKAAKCLVETFPTLADTTGSGHLQQEFTAATGCTIEDKLVEGLSNCSLRILEAARKKRHLATFFDDLDGRAAGEDAGPENEVLTMAALYVLPSLVKERSLAFLHPDDPAELPPYPTVGYEGDFYQVASFIVSVDELRIEEATLLGAISTMMAMYWASWATPFGEARNYPLRMRSGKPGWVNGSAALRQ</sequence>
<feature type="non-terminal residue" evidence="1">
    <location>
        <position position="587"/>
    </location>
</feature>
<protein>
    <submittedName>
        <fullName evidence="1">Uncharacterized protein</fullName>
    </submittedName>
</protein>
<accession>A0AC60QX11</accession>
<keyword evidence="2" id="KW-1185">Reference proteome</keyword>
<dbReference type="Proteomes" id="UP000805193">
    <property type="component" value="Unassembled WGS sequence"/>
</dbReference>
<name>A0AC60QX11_IXOPE</name>